<evidence type="ECO:0000313" key="5">
    <source>
        <dbReference type="Proteomes" id="UP000234300"/>
    </source>
</evidence>
<dbReference type="EMBL" id="FXZI01000001">
    <property type="protein sequence ID" value="SMX73815.1"/>
    <property type="molecule type" value="Genomic_DNA"/>
</dbReference>
<name>A0A2H1IF67_BREAU</name>
<feature type="non-terminal residue" evidence="2">
    <location>
        <position position="1"/>
    </location>
</feature>
<feature type="region of interest" description="Disordered" evidence="1">
    <location>
        <begin position="1"/>
        <end position="25"/>
    </location>
</feature>
<sequence length="49" mass="5282">VAVKRSQTLAAARAKHPQRFSKATDPKILALPGPAWINQPKESTETEAA</sequence>
<dbReference type="Proteomes" id="UP000234300">
    <property type="component" value="Unassembled WGS sequence"/>
</dbReference>
<protein>
    <submittedName>
        <fullName evidence="2">Uncharacterized protein</fullName>
    </submittedName>
</protein>
<gene>
    <name evidence="3" type="ORF">BAUR9175_03528</name>
    <name evidence="4" type="ORF">BAURA63_03725</name>
    <name evidence="2" type="ORF">BAURA86_00577</name>
</gene>
<evidence type="ECO:0000256" key="1">
    <source>
        <dbReference type="SAM" id="MobiDB-lite"/>
    </source>
</evidence>
<evidence type="ECO:0000313" key="6">
    <source>
        <dbReference type="Proteomes" id="UP000234327"/>
    </source>
</evidence>
<evidence type="ECO:0000313" key="7">
    <source>
        <dbReference type="Proteomes" id="UP000234525"/>
    </source>
</evidence>
<dbReference type="Proteomes" id="UP000234525">
    <property type="component" value="Unassembled WGS sequence"/>
</dbReference>
<dbReference type="EMBL" id="FXYZ01000040">
    <property type="protein sequence ID" value="SMY03010.1"/>
    <property type="molecule type" value="Genomic_DNA"/>
</dbReference>
<accession>A0A2H1IF67</accession>
<reference evidence="7" key="1">
    <citation type="submission" date="2017-03" db="EMBL/GenBank/DDBJ databases">
        <authorList>
            <person name="Monnet C."/>
        </authorList>
    </citation>
    <scope>NUCLEOTIDE SEQUENCE [LARGE SCALE GENOMIC DNA]</scope>
    <source>
        <strain evidence="7">ATCC 9175</strain>
    </source>
</reference>
<dbReference type="EMBL" id="FXZB01000036">
    <property type="protein sequence ID" value="SMX99502.1"/>
    <property type="molecule type" value="Genomic_DNA"/>
</dbReference>
<proteinExistence type="predicted"/>
<organism evidence="2 5">
    <name type="scientific">Brevibacterium aurantiacum</name>
    <dbReference type="NCBI Taxonomy" id="273384"/>
    <lineage>
        <taxon>Bacteria</taxon>
        <taxon>Bacillati</taxon>
        <taxon>Actinomycetota</taxon>
        <taxon>Actinomycetes</taxon>
        <taxon>Micrococcales</taxon>
        <taxon>Brevibacteriaceae</taxon>
        <taxon>Brevibacterium</taxon>
    </lineage>
</organism>
<keyword evidence="7" id="KW-1185">Reference proteome</keyword>
<evidence type="ECO:0000313" key="3">
    <source>
        <dbReference type="EMBL" id="SMX99502.1"/>
    </source>
</evidence>
<dbReference type="AlphaFoldDB" id="A0A2H1IF67"/>
<reference evidence="5 6" key="2">
    <citation type="submission" date="2017-03" db="EMBL/GenBank/DDBJ databases">
        <authorList>
            <person name="Afonso C.L."/>
            <person name="Miller P.J."/>
            <person name="Scott M.A."/>
            <person name="Spackman E."/>
            <person name="Goraichik I."/>
            <person name="Dimitrov K.M."/>
            <person name="Suarez D.L."/>
            <person name="Swayne D.E."/>
        </authorList>
    </citation>
    <scope>NUCLEOTIDE SEQUENCE [LARGE SCALE GENOMIC DNA]</scope>
    <source>
        <strain evidence="4">6</strain>
        <strain evidence="6">6(3)</strain>
        <strain evidence="2">8</strain>
        <strain evidence="5">8(6)</strain>
        <strain evidence="3">ATCC 9175</strain>
    </source>
</reference>
<evidence type="ECO:0000313" key="2">
    <source>
        <dbReference type="EMBL" id="SMX73815.1"/>
    </source>
</evidence>
<dbReference type="Proteomes" id="UP000234327">
    <property type="component" value="Unassembled WGS sequence"/>
</dbReference>
<evidence type="ECO:0000313" key="4">
    <source>
        <dbReference type="EMBL" id="SMY03010.1"/>
    </source>
</evidence>